<sequence length="166" mass="18632">MAARRLGKINLKNTALFLCDMQEKFRPTIKFYPQVISVANRLLKSAEILNMPIVVTEQYPKDLKSIVLTGIETHVCIQNTVLDLLENNFDVHVIADACSSRSMTDRMFAFQRMKEAGAFITTSECILLGLCNDASHPKFKDIQKIIWDSAPDTGLLSNKIQGETPV</sequence>
<dbReference type="Gene3D" id="3.40.50.850">
    <property type="entry name" value="Isochorismatase-like"/>
    <property type="match status" value="2"/>
</dbReference>
<dbReference type="Proteomes" id="UP001217089">
    <property type="component" value="Unassembled WGS sequence"/>
</dbReference>
<dbReference type="PANTHER" id="PTHR14119:SF3">
    <property type="entry name" value="ISOCHORISMATASE DOMAIN-CONTAINING PROTEIN 2"/>
    <property type="match status" value="1"/>
</dbReference>
<dbReference type="InterPro" id="IPR000868">
    <property type="entry name" value="Isochorismatase-like_dom"/>
</dbReference>
<proteinExistence type="inferred from homology"/>
<comment type="similarity">
    <text evidence="1">Belongs to the isochorismatase family.</text>
</comment>
<evidence type="ECO:0000313" key="3">
    <source>
        <dbReference type="EMBL" id="KAJ8298621.1"/>
    </source>
</evidence>
<comment type="caution">
    <text evidence="3">The sequence shown here is derived from an EMBL/GenBank/DDBJ whole genome shotgun (WGS) entry which is preliminary data.</text>
</comment>
<evidence type="ECO:0000259" key="2">
    <source>
        <dbReference type="Pfam" id="PF00857"/>
    </source>
</evidence>
<dbReference type="InterPro" id="IPR050993">
    <property type="entry name" value="Isochorismatase_domain"/>
</dbReference>
<feature type="domain" description="Isochorismatase-like" evidence="2">
    <location>
        <begin position="64"/>
        <end position="124"/>
    </location>
</feature>
<gene>
    <name evidence="3" type="ORF">KUTeg_022681</name>
</gene>
<evidence type="ECO:0000256" key="1">
    <source>
        <dbReference type="ARBA" id="ARBA00006336"/>
    </source>
</evidence>
<evidence type="ECO:0000313" key="4">
    <source>
        <dbReference type="Proteomes" id="UP001217089"/>
    </source>
</evidence>
<name>A0ABQ9E2I7_TEGGR</name>
<organism evidence="3 4">
    <name type="scientific">Tegillarca granosa</name>
    <name type="common">Malaysian cockle</name>
    <name type="synonym">Anadara granosa</name>
    <dbReference type="NCBI Taxonomy" id="220873"/>
    <lineage>
        <taxon>Eukaryota</taxon>
        <taxon>Metazoa</taxon>
        <taxon>Spiralia</taxon>
        <taxon>Lophotrochozoa</taxon>
        <taxon>Mollusca</taxon>
        <taxon>Bivalvia</taxon>
        <taxon>Autobranchia</taxon>
        <taxon>Pteriomorphia</taxon>
        <taxon>Arcoida</taxon>
        <taxon>Arcoidea</taxon>
        <taxon>Arcidae</taxon>
        <taxon>Tegillarca</taxon>
    </lineage>
</organism>
<dbReference type="EMBL" id="JARBDR010000921">
    <property type="protein sequence ID" value="KAJ8298621.1"/>
    <property type="molecule type" value="Genomic_DNA"/>
</dbReference>
<dbReference type="Pfam" id="PF00857">
    <property type="entry name" value="Isochorismatase"/>
    <property type="match status" value="2"/>
</dbReference>
<dbReference type="SUPFAM" id="SSF52499">
    <property type="entry name" value="Isochorismatase-like hydrolases"/>
    <property type="match status" value="1"/>
</dbReference>
<dbReference type="PANTHER" id="PTHR14119">
    <property type="entry name" value="HYDROLASE"/>
    <property type="match status" value="1"/>
</dbReference>
<reference evidence="3 4" key="1">
    <citation type="submission" date="2022-12" db="EMBL/GenBank/DDBJ databases">
        <title>Chromosome-level genome of Tegillarca granosa.</title>
        <authorList>
            <person name="Kim J."/>
        </authorList>
    </citation>
    <scope>NUCLEOTIDE SEQUENCE [LARGE SCALE GENOMIC DNA]</scope>
    <source>
        <strain evidence="3">Teg-2019</strain>
        <tissue evidence="3">Adductor muscle</tissue>
    </source>
</reference>
<protein>
    <recommendedName>
        <fullName evidence="2">Isochorismatase-like domain-containing protein</fullName>
    </recommendedName>
</protein>
<keyword evidence="4" id="KW-1185">Reference proteome</keyword>
<accession>A0ABQ9E2I7</accession>
<feature type="domain" description="Isochorismatase-like" evidence="2">
    <location>
        <begin position="14"/>
        <end position="61"/>
    </location>
</feature>
<dbReference type="InterPro" id="IPR036380">
    <property type="entry name" value="Isochorismatase-like_sf"/>
</dbReference>